<keyword evidence="11" id="KW-1185">Reference proteome</keyword>
<feature type="domain" description="PAS" evidence="8">
    <location>
        <begin position="527"/>
        <end position="573"/>
    </location>
</feature>
<dbReference type="PROSITE" id="PS50011">
    <property type="entry name" value="PROTEIN_KINASE_DOM"/>
    <property type="match status" value="1"/>
</dbReference>
<dbReference type="SUPFAM" id="SSF55785">
    <property type="entry name" value="PYP-like sensor domain (PAS domain)"/>
    <property type="match status" value="2"/>
</dbReference>
<evidence type="ECO:0000256" key="5">
    <source>
        <dbReference type="PROSITE-ProRule" id="PRU10141"/>
    </source>
</evidence>
<dbReference type="Gene3D" id="3.30.200.20">
    <property type="entry name" value="Phosphorylase Kinase, domain 1"/>
    <property type="match status" value="1"/>
</dbReference>
<dbReference type="Pfam" id="PF00069">
    <property type="entry name" value="Pkinase"/>
    <property type="match status" value="1"/>
</dbReference>
<evidence type="ECO:0000256" key="6">
    <source>
        <dbReference type="SAM" id="MobiDB-lite"/>
    </source>
</evidence>
<dbReference type="InterPro" id="IPR000014">
    <property type="entry name" value="PAS"/>
</dbReference>
<dbReference type="NCBIfam" id="TIGR00229">
    <property type="entry name" value="sensory_box"/>
    <property type="match status" value="1"/>
</dbReference>
<dbReference type="InterPro" id="IPR035965">
    <property type="entry name" value="PAS-like_dom_sf"/>
</dbReference>
<evidence type="ECO:0000313" key="10">
    <source>
        <dbReference type="EMBL" id="TWT79881.1"/>
    </source>
</evidence>
<dbReference type="PROSITE" id="PS50112">
    <property type="entry name" value="PAS"/>
    <property type="match status" value="2"/>
</dbReference>
<dbReference type="Proteomes" id="UP000315010">
    <property type="component" value="Unassembled WGS sequence"/>
</dbReference>
<keyword evidence="2 5" id="KW-0547">Nucleotide-binding</keyword>
<reference evidence="10 11" key="1">
    <citation type="submission" date="2019-02" db="EMBL/GenBank/DDBJ databases">
        <title>Deep-cultivation of Planctomycetes and their phenomic and genomic characterization uncovers novel biology.</title>
        <authorList>
            <person name="Wiegand S."/>
            <person name="Jogler M."/>
            <person name="Boedeker C."/>
            <person name="Pinto D."/>
            <person name="Vollmers J."/>
            <person name="Rivas-Marin E."/>
            <person name="Kohn T."/>
            <person name="Peeters S.H."/>
            <person name="Heuer A."/>
            <person name="Rast P."/>
            <person name="Oberbeckmann S."/>
            <person name="Bunk B."/>
            <person name="Jeske O."/>
            <person name="Meyerdierks A."/>
            <person name="Storesund J.E."/>
            <person name="Kallscheuer N."/>
            <person name="Luecker S."/>
            <person name="Lage O.M."/>
            <person name="Pohl T."/>
            <person name="Merkel B.J."/>
            <person name="Hornburger P."/>
            <person name="Mueller R.-W."/>
            <person name="Bruemmer F."/>
            <person name="Labrenz M."/>
            <person name="Spormann A.M."/>
            <person name="Op Den Camp H."/>
            <person name="Overmann J."/>
            <person name="Amann R."/>
            <person name="Jetten M.S.M."/>
            <person name="Mascher T."/>
            <person name="Medema M.H."/>
            <person name="Devos D.P."/>
            <person name="Kaster A.-K."/>
            <person name="Ovreas L."/>
            <person name="Rohde M."/>
            <person name="Galperin M.Y."/>
            <person name="Jogler C."/>
        </authorList>
    </citation>
    <scope>NUCLEOTIDE SEQUENCE [LARGE SCALE GENOMIC DNA]</scope>
    <source>
        <strain evidence="10 11">CA13</strain>
    </source>
</reference>
<evidence type="ECO:0000256" key="2">
    <source>
        <dbReference type="ARBA" id="ARBA00022741"/>
    </source>
</evidence>
<dbReference type="Pfam" id="PF08447">
    <property type="entry name" value="PAS_3"/>
    <property type="match status" value="1"/>
</dbReference>
<feature type="domain" description="PAS" evidence="8">
    <location>
        <begin position="652"/>
        <end position="724"/>
    </location>
</feature>
<dbReference type="CDD" id="cd00130">
    <property type="entry name" value="PAS"/>
    <property type="match status" value="2"/>
</dbReference>
<protein>
    <submittedName>
        <fullName evidence="10">Serine/threonine-protein kinase PknD</fullName>
        <ecNumber evidence="10">2.7.11.1</ecNumber>
    </submittedName>
</protein>
<dbReference type="AlphaFoldDB" id="A0A5C5YZ97"/>
<dbReference type="GO" id="GO:0004674">
    <property type="term" value="F:protein serine/threonine kinase activity"/>
    <property type="evidence" value="ECO:0007669"/>
    <property type="project" value="UniProtKB-EC"/>
</dbReference>
<dbReference type="InterPro" id="IPR000719">
    <property type="entry name" value="Prot_kinase_dom"/>
</dbReference>
<dbReference type="InterPro" id="IPR000700">
    <property type="entry name" value="PAS-assoc_C"/>
</dbReference>
<dbReference type="SMART" id="SM00091">
    <property type="entry name" value="PAS"/>
    <property type="match status" value="2"/>
</dbReference>
<evidence type="ECO:0000259" key="7">
    <source>
        <dbReference type="PROSITE" id="PS50011"/>
    </source>
</evidence>
<evidence type="ECO:0000256" key="1">
    <source>
        <dbReference type="ARBA" id="ARBA00022679"/>
    </source>
</evidence>
<dbReference type="SMART" id="SM00220">
    <property type="entry name" value="S_TKc"/>
    <property type="match status" value="1"/>
</dbReference>
<feature type="binding site" evidence="5">
    <location>
        <position position="192"/>
    </location>
    <ligand>
        <name>ATP</name>
        <dbReference type="ChEBI" id="CHEBI:30616"/>
    </ligand>
</feature>
<proteinExistence type="predicted"/>
<dbReference type="InterPro" id="IPR008271">
    <property type="entry name" value="Ser/Thr_kinase_AS"/>
</dbReference>
<accession>A0A5C5YZ97</accession>
<dbReference type="SUPFAM" id="SSF56112">
    <property type="entry name" value="Protein kinase-like (PK-like)"/>
    <property type="match status" value="1"/>
</dbReference>
<dbReference type="Gene3D" id="1.10.510.10">
    <property type="entry name" value="Transferase(Phosphotransferase) domain 1"/>
    <property type="match status" value="1"/>
</dbReference>
<dbReference type="PROSITE" id="PS00107">
    <property type="entry name" value="PROTEIN_KINASE_ATP"/>
    <property type="match status" value="1"/>
</dbReference>
<dbReference type="PROSITE" id="PS00108">
    <property type="entry name" value="PROTEIN_KINASE_ST"/>
    <property type="match status" value="1"/>
</dbReference>
<dbReference type="PROSITE" id="PS50113">
    <property type="entry name" value="PAC"/>
    <property type="match status" value="1"/>
</dbReference>
<dbReference type="Pfam" id="PF13426">
    <property type="entry name" value="PAS_9"/>
    <property type="match status" value="1"/>
</dbReference>
<organism evidence="10 11">
    <name type="scientific">Novipirellula herctigrandis</name>
    <dbReference type="NCBI Taxonomy" id="2527986"/>
    <lineage>
        <taxon>Bacteria</taxon>
        <taxon>Pseudomonadati</taxon>
        <taxon>Planctomycetota</taxon>
        <taxon>Planctomycetia</taxon>
        <taxon>Pirellulales</taxon>
        <taxon>Pirellulaceae</taxon>
        <taxon>Novipirellula</taxon>
    </lineage>
</organism>
<feature type="domain" description="Protein kinase" evidence="7">
    <location>
        <begin position="163"/>
        <end position="424"/>
    </location>
</feature>
<dbReference type="CDD" id="cd14014">
    <property type="entry name" value="STKc_PknB_like"/>
    <property type="match status" value="1"/>
</dbReference>
<dbReference type="PANTHER" id="PTHR43289">
    <property type="entry name" value="MITOGEN-ACTIVATED PROTEIN KINASE KINASE KINASE 20-RELATED"/>
    <property type="match status" value="1"/>
</dbReference>
<dbReference type="InterPro" id="IPR011009">
    <property type="entry name" value="Kinase-like_dom_sf"/>
</dbReference>
<name>A0A5C5YZ97_9BACT</name>
<dbReference type="Gene3D" id="3.30.450.20">
    <property type="entry name" value="PAS domain"/>
    <property type="match status" value="2"/>
</dbReference>
<dbReference type="InterPro" id="IPR017441">
    <property type="entry name" value="Protein_kinase_ATP_BS"/>
</dbReference>
<dbReference type="EC" id="2.7.11.1" evidence="10"/>
<evidence type="ECO:0000313" key="11">
    <source>
        <dbReference type="Proteomes" id="UP000315010"/>
    </source>
</evidence>
<evidence type="ECO:0000256" key="4">
    <source>
        <dbReference type="ARBA" id="ARBA00022840"/>
    </source>
</evidence>
<keyword evidence="4 5" id="KW-0067">ATP-binding</keyword>
<feature type="region of interest" description="Disordered" evidence="6">
    <location>
        <begin position="1"/>
        <end position="41"/>
    </location>
</feature>
<gene>
    <name evidence="10" type="primary">pknD_3</name>
    <name evidence="10" type="ORF">CA13_12880</name>
</gene>
<keyword evidence="1 10" id="KW-0808">Transferase</keyword>
<comment type="caution">
    <text evidence="10">The sequence shown here is derived from an EMBL/GenBank/DDBJ whole genome shotgun (WGS) entry which is preliminary data.</text>
</comment>
<dbReference type="GO" id="GO:0009882">
    <property type="term" value="F:blue light photoreceptor activity"/>
    <property type="evidence" value="ECO:0007669"/>
    <property type="project" value="UniProtKB-ARBA"/>
</dbReference>
<evidence type="ECO:0000259" key="9">
    <source>
        <dbReference type="PROSITE" id="PS50113"/>
    </source>
</evidence>
<sequence>MDALNLFGQTTMKLPDPTESLASPSGVAASSDVQRAMVSDTETKGNPVNLITAVLTNSVMRERLASMPSDEKTVVLSGDALASSTLAHPAWRENHFDGDAPTNSDENETVELPLKTGIGSLDQPTDFVPKTPCKDRGFVPKRRVATIGGVNIPAGVERCEIDYRLVGQLGAGGTGIVYQAHQRAIDREVAIKALRGNLAVDPASRERFLTEARVIGGLDHPNVIALHEVCIDQDGGLFYSMKRIDGTSWDQQINEKSISENVQILTRVADAIRYAHSRGLVHRDIKPENVMLGRFGEVLLADWGLAISHNPSQNLDEEVGGLAHSIGGTPAYMAPELATGNARHVSFATDVYLLGAVLFQIKTGFPPHHGETLLECIQAAAENKIRPTSIKGELLDIAIKAMATSPADRYASVDDFLTAIHLQREHEESTRLVKRVNEHLSKATAENHYEDFRVADALLREALEIWPQNRRAEEARVDLNLQFAAAATEQGDLDLAVSLYDAVGLGDSERASRVRRERDQRDATLQRESRYSVLFTHSPDAGLLVRISSGRVIEANQTFGDLMGYTEDEVVGKLMHELNLWECPNRRDELLAALEKEGRIDNFDAQILHRDGTPIDVLISARMTTINGEKLLISSIRDISLRKKAENELRQNRRRLRDLQALAGLATWSYDVQTKKVTWSDEAFVLAGRERAEGTPTMTEYMDLIHPQDRKIMKESITTAIKSGAAYEISIRQRGAQSRYRTLVVRGQPIFDESGKTTEVYGVLIPQKV</sequence>
<dbReference type="GO" id="GO:0005524">
    <property type="term" value="F:ATP binding"/>
    <property type="evidence" value="ECO:0007669"/>
    <property type="project" value="UniProtKB-UniRule"/>
</dbReference>
<evidence type="ECO:0000259" key="8">
    <source>
        <dbReference type="PROSITE" id="PS50112"/>
    </source>
</evidence>
<feature type="domain" description="PAC" evidence="9">
    <location>
        <begin position="601"/>
        <end position="651"/>
    </location>
</feature>
<evidence type="ECO:0000256" key="3">
    <source>
        <dbReference type="ARBA" id="ARBA00022777"/>
    </source>
</evidence>
<dbReference type="PANTHER" id="PTHR43289:SF6">
    <property type="entry name" value="SERINE_THREONINE-PROTEIN KINASE NEKL-3"/>
    <property type="match status" value="1"/>
</dbReference>
<keyword evidence="3 10" id="KW-0418">Kinase</keyword>
<dbReference type="EMBL" id="SJPJ01000001">
    <property type="protein sequence ID" value="TWT79881.1"/>
    <property type="molecule type" value="Genomic_DNA"/>
</dbReference>
<dbReference type="InterPro" id="IPR013655">
    <property type="entry name" value="PAS_fold_3"/>
</dbReference>